<evidence type="ECO:0000256" key="4">
    <source>
        <dbReference type="ARBA" id="ARBA00022989"/>
    </source>
</evidence>
<reference evidence="9 10" key="1">
    <citation type="journal article" date="2018" name="Nat. Ecol. Evol.">
        <title>Genomic signatures of mitonuclear coevolution across populations of Tigriopus californicus.</title>
        <authorList>
            <person name="Barreto F.S."/>
            <person name="Watson E.T."/>
            <person name="Lima T.G."/>
            <person name="Willett C.S."/>
            <person name="Edmands S."/>
            <person name="Li W."/>
            <person name="Burton R.S."/>
        </authorList>
    </citation>
    <scope>NUCLEOTIDE SEQUENCE [LARGE SCALE GENOMIC DNA]</scope>
    <source>
        <strain evidence="9 10">San Diego</strain>
    </source>
</reference>
<organism evidence="9 10">
    <name type="scientific">Tigriopus californicus</name>
    <name type="common">Marine copepod</name>
    <dbReference type="NCBI Taxonomy" id="6832"/>
    <lineage>
        <taxon>Eukaryota</taxon>
        <taxon>Metazoa</taxon>
        <taxon>Ecdysozoa</taxon>
        <taxon>Arthropoda</taxon>
        <taxon>Crustacea</taxon>
        <taxon>Multicrustacea</taxon>
        <taxon>Hexanauplia</taxon>
        <taxon>Copepoda</taxon>
        <taxon>Harpacticoida</taxon>
        <taxon>Harpacticidae</taxon>
        <taxon>Tigriopus</taxon>
    </lineage>
</organism>
<comment type="subcellular location">
    <subcellularLocation>
        <location evidence="1 6">Membrane</location>
        <topology evidence="1 6">Multi-pass membrane protein</topology>
    </subcellularLocation>
</comment>
<dbReference type="PANTHER" id="PTHR10838">
    <property type="entry name" value="SYNAPTOGYRIN"/>
    <property type="match status" value="1"/>
</dbReference>
<dbReference type="AlphaFoldDB" id="A0A553NTX9"/>
<keyword evidence="10" id="KW-1185">Reference proteome</keyword>
<comment type="similarity">
    <text evidence="2 6">Belongs to the synaptogyrin family.</text>
</comment>
<keyword evidence="5 6" id="KW-0472">Membrane</keyword>
<comment type="caution">
    <text evidence="9">The sequence shown here is derived from an EMBL/GenBank/DDBJ whole genome shotgun (WGS) entry which is preliminary data.</text>
</comment>
<dbReference type="GO" id="GO:0031594">
    <property type="term" value="C:neuromuscular junction"/>
    <property type="evidence" value="ECO:0007669"/>
    <property type="project" value="TreeGrafter"/>
</dbReference>
<dbReference type="PROSITE" id="PS51225">
    <property type="entry name" value="MARVEL"/>
    <property type="match status" value="1"/>
</dbReference>
<accession>A0A553NTX9</accession>
<dbReference type="InterPro" id="IPR016579">
    <property type="entry name" value="Synaptogyrin"/>
</dbReference>
<sequence>MDPGGYGGAFGGSKAGGQQDPLTFLKKPNVVMRLSALIFATVVFGSISSQGWTYDDTLHKDVCIMNNQSATCHFSTFVGVVGFVASIAFLVGEWFFEQMSSIKTRKHFVIADMVFSSLWAFFYLVACLIMSVAWSKSDEKYDYGSTNILGAIFFALLSVFSWVGINMALLAVNRGGGAFFAYQRFKAGSDGAFAEGIDDEEGEAPDGAYQGYGTEEGQYSEPPFSGGGQTGMNYQQQVQY</sequence>
<dbReference type="Pfam" id="PF01284">
    <property type="entry name" value="MARVEL"/>
    <property type="match status" value="1"/>
</dbReference>
<dbReference type="PANTHER" id="PTHR10838:SF20">
    <property type="entry name" value="SYNAPTOGYRIN"/>
    <property type="match status" value="1"/>
</dbReference>
<protein>
    <recommendedName>
        <fullName evidence="6">Synaptogyrin</fullName>
    </recommendedName>
</protein>
<evidence type="ECO:0000256" key="5">
    <source>
        <dbReference type="ARBA" id="ARBA00023136"/>
    </source>
</evidence>
<evidence type="ECO:0000313" key="10">
    <source>
        <dbReference type="Proteomes" id="UP000318571"/>
    </source>
</evidence>
<feature type="transmembrane region" description="Helical" evidence="6">
    <location>
        <begin position="146"/>
        <end position="172"/>
    </location>
</feature>
<feature type="transmembrane region" description="Helical" evidence="6">
    <location>
        <begin position="108"/>
        <end position="134"/>
    </location>
</feature>
<feature type="transmembrane region" description="Helical" evidence="6">
    <location>
        <begin position="74"/>
        <end position="96"/>
    </location>
</feature>
<evidence type="ECO:0000313" key="9">
    <source>
        <dbReference type="EMBL" id="TRY68890.1"/>
    </source>
</evidence>
<dbReference type="OMA" id="FYLWSQW"/>
<evidence type="ECO:0000256" key="2">
    <source>
        <dbReference type="ARBA" id="ARBA00010252"/>
    </source>
</evidence>
<evidence type="ECO:0000256" key="3">
    <source>
        <dbReference type="ARBA" id="ARBA00022692"/>
    </source>
</evidence>
<keyword evidence="3 6" id="KW-0812">Transmembrane</keyword>
<dbReference type="STRING" id="6832.A0A553NTX9"/>
<evidence type="ECO:0000259" key="8">
    <source>
        <dbReference type="PROSITE" id="PS51225"/>
    </source>
</evidence>
<dbReference type="EMBL" id="VCGU01000010">
    <property type="protein sequence ID" value="TRY68890.1"/>
    <property type="molecule type" value="Genomic_DNA"/>
</dbReference>
<feature type="domain" description="MARVEL" evidence="8">
    <location>
        <begin position="24"/>
        <end position="174"/>
    </location>
</feature>
<dbReference type="PIRSF" id="PIRSF011282">
    <property type="entry name" value="Synaptogyrin"/>
    <property type="match status" value="1"/>
</dbReference>
<dbReference type="InterPro" id="IPR008253">
    <property type="entry name" value="Marvel"/>
</dbReference>
<feature type="compositionally biased region" description="Polar residues" evidence="7">
    <location>
        <begin position="231"/>
        <end position="240"/>
    </location>
</feature>
<feature type="region of interest" description="Disordered" evidence="7">
    <location>
        <begin position="196"/>
        <end position="240"/>
    </location>
</feature>
<evidence type="ECO:0000256" key="7">
    <source>
        <dbReference type="SAM" id="MobiDB-lite"/>
    </source>
</evidence>
<keyword evidence="4 6" id="KW-1133">Transmembrane helix</keyword>
<evidence type="ECO:0000256" key="6">
    <source>
        <dbReference type="PIRNR" id="PIRNR011282"/>
    </source>
</evidence>
<proteinExistence type="inferred from homology"/>
<dbReference type="GO" id="GO:0030672">
    <property type="term" value="C:synaptic vesicle membrane"/>
    <property type="evidence" value="ECO:0007669"/>
    <property type="project" value="TreeGrafter"/>
</dbReference>
<feature type="transmembrane region" description="Helical" evidence="6">
    <location>
        <begin position="34"/>
        <end position="54"/>
    </location>
</feature>
<dbReference type="Proteomes" id="UP000318571">
    <property type="component" value="Chromosome 1"/>
</dbReference>
<gene>
    <name evidence="9" type="ORF">TCAL_04677</name>
</gene>
<name>A0A553NTX9_TIGCA</name>
<evidence type="ECO:0000256" key="1">
    <source>
        <dbReference type="ARBA" id="ARBA00004141"/>
    </source>
</evidence>